<feature type="transmembrane region" description="Helical" evidence="9">
    <location>
        <begin position="220"/>
        <end position="237"/>
    </location>
</feature>
<dbReference type="Gene3D" id="1.20.1080.10">
    <property type="entry name" value="Glycerol uptake facilitator protein"/>
    <property type="match status" value="1"/>
</dbReference>
<dbReference type="GO" id="GO:0015250">
    <property type="term" value="F:water channel activity"/>
    <property type="evidence" value="ECO:0007669"/>
    <property type="project" value="TreeGrafter"/>
</dbReference>
<dbReference type="FunFam" id="1.20.1080.10:FF:000017">
    <property type="entry name" value="Probable aquaporin TIP5-1"/>
    <property type="match status" value="1"/>
</dbReference>
<dbReference type="RefSeq" id="XP_021285959.1">
    <property type="nucleotide sequence ID" value="XM_021430284.1"/>
</dbReference>
<evidence type="ECO:0000256" key="8">
    <source>
        <dbReference type="RuleBase" id="RU000477"/>
    </source>
</evidence>
<keyword evidence="5 9" id="KW-1133">Transmembrane helix</keyword>
<feature type="transmembrane region" description="Helical" evidence="9">
    <location>
        <begin position="176"/>
        <end position="199"/>
    </location>
</feature>
<proteinExistence type="inferred from homology"/>
<dbReference type="InterPro" id="IPR022357">
    <property type="entry name" value="MIP_CS"/>
</dbReference>
<evidence type="ECO:0000256" key="6">
    <source>
        <dbReference type="ARBA" id="ARBA00023136"/>
    </source>
</evidence>
<dbReference type="GeneID" id="110417768"/>
<feature type="transmembrane region" description="Helical" evidence="9">
    <location>
        <begin position="60"/>
        <end position="81"/>
    </location>
</feature>
<comment type="similarity">
    <text evidence="7">Belongs to the MIP/aquaporin (TC 1.A.8) family. TIP (TC 1.A.8.10) subfamily.</text>
</comment>
<feature type="transmembrane region" description="Helical" evidence="9">
    <location>
        <begin position="101"/>
        <end position="125"/>
    </location>
</feature>
<accession>A0A6J1AH68</accession>
<evidence type="ECO:0000313" key="10">
    <source>
        <dbReference type="Proteomes" id="UP000504621"/>
    </source>
</evidence>
<dbReference type="GO" id="GO:0016020">
    <property type="term" value="C:membrane"/>
    <property type="evidence" value="ECO:0007669"/>
    <property type="project" value="UniProtKB-SubCell"/>
</dbReference>
<evidence type="ECO:0000256" key="7">
    <source>
        <dbReference type="ARBA" id="ARBA00038477"/>
    </source>
</evidence>
<organism evidence="10 11">
    <name type="scientific">Herrania umbratica</name>
    <dbReference type="NCBI Taxonomy" id="108875"/>
    <lineage>
        <taxon>Eukaryota</taxon>
        <taxon>Viridiplantae</taxon>
        <taxon>Streptophyta</taxon>
        <taxon>Embryophyta</taxon>
        <taxon>Tracheophyta</taxon>
        <taxon>Spermatophyta</taxon>
        <taxon>Magnoliopsida</taxon>
        <taxon>eudicotyledons</taxon>
        <taxon>Gunneridae</taxon>
        <taxon>Pentapetalae</taxon>
        <taxon>rosids</taxon>
        <taxon>malvids</taxon>
        <taxon>Malvales</taxon>
        <taxon>Malvaceae</taxon>
        <taxon>Byttnerioideae</taxon>
        <taxon>Herrania</taxon>
    </lineage>
</organism>
<keyword evidence="3 8" id="KW-0812">Transmembrane</keyword>
<gene>
    <name evidence="11" type="primary">LOC110417768</name>
</gene>
<comment type="subcellular location">
    <subcellularLocation>
        <location evidence="1">Membrane</location>
        <topology evidence="1">Multi-pass membrane protein</topology>
    </subcellularLocation>
</comment>
<evidence type="ECO:0000256" key="1">
    <source>
        <dbReference type="ARBA" id="ARBA00004141"/>
    </source>
</evidence>
<keyword evidence="2 8" id="KW-0813">Transport</keyword>
<dbReference type="InterPro" id="IPR034294">
    <property type="entry name" value="Aquaporin_transptr"/>
</dbReference>
<evidence type="ECO:0000256" key="4">
    <source>
        <dbReference type="ARBA" id="ARBA00022737"/>
    </source>
</evidence>
<dbReference type="InterPro" id="IPR023271">
    <property type="entry name" value="Aquaporin-like"/>
</dbReference>
<dbReference type="PANTHER" id="PTHR45665">
    <property type="entry name" value="AQUAPORIN-8"/>
    <property type="match status" value="1"/>
</dbReference>
<keyword evidence="6 9" id="KW-0472">Membrane</keyword>
<dbReference type="PANTHER" id="PTHR45665:SF27">
    <property type="entry name" value="AQUAPORIN TIP5-1-RELATED"/>
    <property type="match status" value="1"/>
</dbReference>
<dbReference type="PROSITE" id="PS00221">
    <property type="entry name" value="MIP"/>
    <property type="match status" value="1"/>
</dbReference>
<sequence>MLLGAMAPALLTARFQESVTANALRAYLAEFISTFFYVFAVIGSAMASRKLMSDAATDPSSLVLVAIANTFALSSSVYIAANVSGGHVNPAVTFGMAVGGHISVPTAMFYWVSQMLASVMACLLLKVTTVGQHVPTFTIANEMTGFGASMVEGVLAFALVYTVYAAGDPRTGPLGVIGPLAIGLMAGAMVLAAGPFSGGSINPALAFGSAVVAGRFKNQAVYWVGPLIGAAVAGLVYDNVVFPGQAASVSGRGNSEGIGL</sequence>
<evidence type="ECO:0000313" key="11">
    <source>
        <dbReference type="RefSeq" id="XP_021285959.1"/>
    </source>
</evidence>
<evidence type="ECO:0000256" key="5">
    <source>
        <dbReference type="ARBA" id="ARBA00022989"/>
    </source>
</evidence>
<evidence type="ECO:0000256" key="3">
    <source>
        <dbReference type="ARBA" id="ARBA00022692"/>
    </source>
</evidence>
<evidence type="ECO:0000256" key="2">
    <source>
        <dbReference type="ARBA" id="ARBA00022448"/>
    </source>
</evidence>
<dbReference type="AlphaFoldDB" id="A0A6J1AH68"/>
<evidence type="ECO:0000256" key="9">
    <source>
        <dbReference type="SAM" id="Phobius"/>
    </source>
</evidence>
<dbReference type="Proteomes" id="UP000504621">
    <property type="component" value="Unplaced"/>
</dbReference>
<dbReference type="Pfam" id="PF00230">
    <property type="entry name" value="MIP"/>
    <property type="match status" value="1"/>
</dbReference>
<name>A0A6J1AH68_9ROSI</name>
<dbReference type="PRINTS" id="PR00783">
    <property type="entry name" value="MINTRINSICP"/>
</dbReference>
<dbReference type="OrthoDB" id="3222at2759"/>
<keyword evidence="10" id="KW-1185">Reference proteome</keyword>
<feature type="transmembrane region" description="Helical" evidence="9">
    <location>
        <begin position="31"/>
        <end position="48"/>
    </location>
</feature>
<feature type="transmembrane region" description="Helical" evidence="9">
    <location>
        <begin position="146"/>
        <end position="164"/>
    </location>
</feature>
<keyword evidence="4" id="KW-0677">Repeat</keyword>
<protein>
    <submittedName>
        <fullName evidence="11">Probable aquaporin TIP5-1</fullName>
    </submittedName>
</protein>
<dbReference type="InterPro" id="IPR000425">
    <property type="entry name" value="MIP"/>
</dbReference>
<reference evidence="11" key="1">
    <citation type="submission" date="2025-08" db="UniProtKB">
        <authorList>
            <consortium name="RefSeq"/>
        </authorList>
    </citation>
    <scope>IDENTIFICATION</scope>
    <source>
        <tissue evidence="11">Leaf</tissue>
    </source>
</reference>
<dbReference type="SUPFAM" id="SSF81338">
    <property type="entry name" value="Aquaporin-like"/>
    <property type="match status" value="1"/>
</dbReference>